<dbReference type="PROSITE" id="PS00889">
    <property type="entry name" value="CNMP_BINDING_2"/>
    <property type="match status" value="1"/>
</dbReference>
<dbReference type="InterPro" id="IPR018490">
    <property type="entry name" value="cNMP-bd_dom_sf"/>
</dbReference>
<accession>A0A5C6XHD3</accession>
<dbReference type="GO" id="GO:0005829">
    <property type="term" value="C:cytosol"/>
    <property type="evidence" value="ECO:0007669"/>
    <property type="project" value="TreeGrafter"/>
</dbReference>
<dbReference type="InterPro" id="IPR018488">
    <property type="entry name" value="cNMP-bd_CS"/>
</dbReference>
<dbReference type="Pfam" id="PF00027">
    <property type="entry name" value="cNMP_binding"/>
    <property type="match status" value="1"/>
</dbReference>
<protein>
    <submittedName>
        <fullName evidence="2">Cyclic nucleotide-binding domain-containing protein</fullName>
    </submittedName>
</protein>
<evidence type="ECO:0000313" key="2">
    <source>
        <dbReference type="EMBL" id="TXD36628.1"/>
    </source>
</evidence>
<dbReference type="AlphaFoldDB" id="A0A5C6XHD3"/>
<reference evidence="2 3" key="1">
    <citation type="submission" date="2019-08" db="EMBL/GenBank/DDBJ databases">
        <title>Bradymonadales sp. TMQ4.</title>
        <authorList>
            <person name="Liang Q."/>
        </authorList>
    </citation>
    <scope>NUCLEOTIDE SEQUENCE [LARGE SCALE GENOMIC DNA]</scope>
    <source>
        <strain evidence="2 3">TMQ4</strain>
    </source>
</reference>
<dbReference type="InterPro" id="IPR000595">
    <property type="entry name" value="cNMP-bd_dom"/>
</dbReference>
<evidence type="ECO:0000313" key="3">
    <source>
        <dbReference type="Proteomes" id="UP000321412"/>
    </source>
</evidence>
<sequence length="205" mass="22230">MCAAPAWIERAPAFVGRTICDECDMSTTITARTADLRAVFESLELFQTLSAAEVSEVVGACTVEAMEAEKILFEQGDESDALYIVRSGTLEVSAVSPLGEKVVLATLGEGTVVGEMSLIEGGPRSATVSAVDEVEMLKLSRASFEAMRRAGSKAAYKIILGLARTVGERRRQTDERVQEVFLDPDDHIDAFESQLHDMLGRLRKA</sequence>
<dbReference type="OrthoDB" id="5505487at2"/>
<dbReference type="SUPFAM" id="SSF51206">
    <property type="entry name" value="cAMP-binding domain-like"/>
    <property type="match status" value="1"/>
</dbReference>
<dbReference type="CDD" id="cd00038">
    <property type="entry name" value="CAP_ED"/>
    <property type="match status" value="1"/>
</dbReference>
<dbReference type="PANTHER" id="PTHR24567:SF74">
    <property type="entry name" value="HTH-TYPE TRANSCRIPTIONAL REGULATOR ARCR"/>
    <property type="match status" value="1"/>
</dbReference>
<dbReference type="InterPro" id="IPR014710">
    <property type="entry name" value="RmlC-like_jellyroll"/>
</dbReference>
<evidence type="ECO:0000259" key="1">
    <source>
        <dbReference type="PROSITE" id="PS50042"/>
    </source>
</evidence>
<comment type="caution">
    <text evidence="2">The sequence shown here is derived from an EMBL/GenBank/DDBJ whole genome shotgun (WGS) entry which is preliminary data.</text>
</comment>
<proteinExistence type="predicted"/>
<gene>
    <name evidence="2" type="ORF">FRC98_12385</name>
</gene>
<dbReference type="SMART" id="SM00100">
    <property type="entry name" value="cNMP"/>
    <property type="match status" value="1"/>
</dbReference>
<dbReference type="InterPro" id="IPR050397">
    <property type="entry name" value="Env_Response_Regulators"/>
</dbReference>
<dbReference type="EMBL" id="VOSM01000005">
    <property type="protein sequence ID" value="TXD36628.1"/>
    <property type="molecule type" value="Genomic_DNA"/>
</dbReference>
<dbReference type="PANTHER" id="PTHR24567">
    <property type="entry name" value="CRP FAMILY TRANSCRIPTIONAL REGULATORY PROTEIN"/>
    <property type="match status" value="1"/>
</dbReference>
<dbReference type="Proteomes" id="UP000321412">
    <property type="component" value="Unassembled WGS sequence"/>
</dbReference>
<dbReference type="GO" id="GO:0003700">
    <property type="term" value="F:DNA-binding transcription factor activity"/>
    <property type="evidence" value="ECO:0007669"/>
    <property type="project" value="TreeGrafter"/>
</dbReference>
<keyword evidence="3" id="KW-1185">Reference proteome</keyword>
<dbReference type="Gene3D" id="2.60.120.10">
    <property type="entry name" value="Jelly Rolls"/>
    <property type="match status" value="1"/>
</dbReference>
<dbReference type="PRINTS" id="PR00103">
    <property type="entry name" value="CAMPKINASE"/>
</dbReference>
<dbReference type="PROSITE" id="PS50042">
    <property type="entry name" value="CNMP_BINDING_3"/>
    <property type="match status" value="1"/>
</dbReference>
<organism evidence="2 3">
    <name type="scientific">Lujinxingia vulgaris</name>
    <dbReference type="NCBI Taxonomy" id="2600176"/>
    <lineage>
        <taxon>Bacteria</taxon>
        <taxon>Deltaproteobacteria</taxon>
        <taxon>Bradymonadales</taxon>
        <taxon>Lujinxingiaceae</taxon>
        <taxon>Lujinxingia</taxon>
    </lineage>
</organism>
<name>A0A5C6XHD3_9DELT</name>
<feature type="domain" description="Cyclic nucleotide-binding" evidence="1">
    <location>
        <begin position="45"/>
        <end position="147"/>
    </location>
</feature>